<organism evidence="2 3">
    <name type="scientific">Dermatophagoides pteronyssinus</name>
    <name type="common">European house dust mite</name>
    <dbReference type="NCBI Taxonomy" id="6956"/>
    <lineage>
        <taxon>Eukaryota</taxon>
        <taxon>Metazoa</taxon>
        <taxon>Ecdysozoa</taxon>
        <taxon>Arthropoda</taxon>
        <taxon>Chelicerata</taxon>
        <taxon>Arachnida</taxon>
        <taxon>Acari</taxon>
        <taxon>Acariformes</taxon>
        <taxon>Sarcoptiformes</taxon>
        <taxon>Astigmata</taxon>
        <taxon>Psoroptidia</taxon>
        <taxon>Analgoidea</taxon>
        <taxon>Pyroglyphidae</taxon>
        <taxon>Dermatophagoidinae</taxon>
        <taxon>Dermatophagoides</taxon>
    </lineage>
</organism>
<dbReference type="Proteomes" id="UP000515146">
    <property type="component" value="Unplaced"/>
</dbReference>
<dbReference type="InterPro" id="IPR007855">
    <property type="entry name" value="RDRP"/>
</dbReference>
<dbReference type="GO" id="GO:0003723">
    <property type="term" value="F:RNA binding"/>
    <property type="evidence" value="ECO:0007669"/>
    <property type="project" value="UniProtKB-KW"/>
</dbReference>
<dbReference type="RefSeq" id="XP_027197271.1">
    <property type="nucleotide sequence ID" value="XM_027341470.1"/>
</dbReference>
<reference evidence="3" key="1">
    <citation type="submission" date="2025-08" db="UniProtKB">
        <authorList>
            <consortium name="RefSeq"/>
        </authorList>
    </citation>
    <scope>IDENTIFICATION</scope>
    <source>
        <strain evidence="3">Airmid</strain>
    </source>
</reference>
<dbReference type="InParanoid" id="A0A6P6XWK7"/>
<evidence type="ECO:0000313" key="2">
    <source>
        <dbReference type="Proteomes" id="UP000515146"/>
    </source>
</evidence>
<dbReference type="GO" id="GO:0031380">
    <property type="term" value="C:nuclear RNA-directed RNA polymerase complex"/>
    <property type="evidence" value="ECO:0007669"/>
    <property type="project" value="TreeGrafter"/>
</dbReference>
<dbReference type="GO" id="GO:0030422">
    <property type="term" value="P:siRNA processing"/>
    <property type="evidence" value="ECO:0007669"/>
    <property type="project" value="TreeGrafter"/>
</dbReference>
<evidence type="ECO:0000313" key="3">
    <source>
        <dbReference type="RefSeq" id="XP_027197271.1"/>
    </source>
</evidence>
<sequence length="1527" mass="179192">MNVTEVIEVKSNLVDHEEKGLFSSITTNVESRSSPVVLTIIKFRQSSQDDNQGLSHAMNSDEEFKQTAFFLVNMFKHLDCTAIIHHNYFQNHLILKIVIKLCSKLLSLSGNSFTLNLFSELLKIFRHPNVPQLKIEFPFNTLNRLMSDISADVLLGSGFFEFHLNALSLGSIVNLSHYVNRLDISEKSSIEIDFNRLNISKKNSIEIDFNRKLVRMHFFVYKMTDKYFHRYKIEISFESIKFIAIDLSHNSDLKNVRFYFELNAAPFLFSGTKFKDVGESWKMRWNRIEDFHECFRDEEQSFTSILSNQSRSKNQELIGYAFNYRVDLTAMNSIHVLIYLSYTCKELNPTFSLYTCRILDASESVQMNTKQMSRMIDKNFGDNFAINYACRALFFKSYAIIDSITYEDYPEKLDFFFDQIKNLCNEESPSFVEEIFYSLSSLCKNRIFDLIADLEYLTNKMRSIFKQKKEYDRHDHVLMRRADLTASRIEFFRPMILLRSRFANIANLDYALRLTISEDNNKQLCAYYSDTDFIKNSIKRQLKSGIKIGDRLFEFLGSSSSQMRDSSIIFYACDDKQPPLTAQTIREMIGDLSDYKRKVAKYISRLGLIFSQAMTFYPYDSSTTVVKTQDLTTENKQFCFSDGIGIISKSLAAKFLPLLRIPQNYFPSAFQIRHGGCKGMLVCYEDFKKDVIIFRDSMVKFNSEDNNLGILKFSMARLLYLNRPFVQILDQQRVPSQVFHKFFIENIKLITSALMFENDALKLLMTYSNRNLSYKKLSSAGLSILNEPFMRRILHHLIRYRLEELKTRVRIPLPHTIGRMAFGVLDENRKLEPGEIFFQYSELDSQNCPTGKTFIIEDQIVMVTKFPCLSLGDVRKFRAVNIPELSHIKDCLVFPAKGERPHTDEMGGSDLDGDEFAITWFPDLLFPGDNYKPLDFTPESAEELPTDLSIDDIVEFYCDFLLENNVGQIANCHLMFSDFHPKGLHSKECEVLAKKYSISLDFQKNGVNATLNMKFKPNKNWIRPDFMEKHEFNNCYLSQKILGQMFRNCRLMENIIFMSDQYLCSLGDESSPKLLPNLTIEGWNEFESQAYDALIEYYHFAIETMEMMGIDSEASLISNVYEDKSDASGLVFDKLFEYFKQKFQQQAENKSEFQKLLLTSAWYTICFEKCHLLQYHYRNQPLLGLPFLIPDEIIKLIDYKRKQDAAEITKNASLSYPIDDEIISFTCDLIMHWIERLNELFNYQMKSELKILKNNKWIAYSEMELLKNFIEKKLREKDITMIRDEFPIFQSTLIENRASYVIFLFNYFMYRIFDLSNYGNEIIRTEKLEELMFLRYSIFALNFVNTINIALHHLSDPDKMMEIFRKQLDDKLQRLQSLQLKKSKFSLINGIQPSDKIIDKEKIDFNKMDLNFFRKIKLLTGAIYQMDIFDQENFRIMSGVSDATKFYKNITEMTKSWLHYPYDVNNKNCNNLNLYQIEYFTIEVIGFRPTISLLRLLLGHPDFYPNIYRKIQLPIPDNVKTYDVRND</sequence>
<dbReference type="OrthoDB" id="6513042at2759"/>
<dbReference type="Pfam" id="PF05183">
    <property type="entry name" value="RdRP"/>
    <property type="match status" value="1"/>
</dbReference>
<dbReference type="OMA" id="NYACRAL"/>
<protein>
    <submittedName>
        <fullName evidence="3">Uncharacterized protein LOC113791671</fullName>
    </submittedName>
</protein>
<proteinExistence type="predicted"/>
<gene>
    <name evidence="3" type="primary">LOC113791671</name>
</gene>
<dbReference type="PANTHER" id="PTHR23079:SF55">
    <property type="entry name" value="RNA-DIRECTED RNA POLYMERASE"/>
    <property type="match status" value="1"/>
</dbReference>
<keyword evidence="2" id="KW-1185">Reference proteome</keyword>
<feature type="domain" description="RDRP core" evidence="1">
    <location>
        <begin position="491"/>
        <end position="1048"/>
    </location>
</feature>
<evidence type="ECO:0000259" key="1">
    <source>
        <dbReference type="Pfam" id="PF05183"/>
    </source>
</evidence>
<dbReference type="PANTHER" id="PTHR23079">
    <property type="entry name" value="RNA-DEPENDENT RNA POLYMERASE"/>
    <property type="match status" value="1"/>
</dbReference>
<dbReference type="GO" id="GO:0003968">
    <property type="term" value="F:RNA-directed RNA polymerase activity"/>
    <property type="evidence" value="ECO:0007669"/>
    <property type="project" value="UniProtKB-KW"/>
</dbReference>
<name>A0A6P6XWK7_DERPT</name>
<dbReference type="InterPro" id="IPR057596">
    <property type="entry name" value="RDRP_core"/>
</dbReference>
<dbReference type="KEGG" id="dpte:113791671"/>
<accession>A0A6P6XWK7</accession>